<dbReference type="PANTHER" id="PTHR10775">
    <property type="entry name" value="OS08G0208400 PROTEIN"/>
    <property type="match status" value="1"/>
</dbReference>
<accession>A0AAW2P5E6</accession>
<dbReference type="PANTHER" id="PTHR10775:SF188">
    <property type="entry name" value="TRANSPOSASE-ASSOCIATED DOMAIN-CONTAINING PROTEIN"/>
    <property type="match status" value="1"/>
</dbReference>
<gene>
    <name evidence="1" type="ORF">Sradi_4163100</name>
</gene>
<proteinExistence type="predicted"/>
<name>A0AAW2P5E6_SESRA</name>
<dbReference type="EMBL" id="JACGWJ010000018">
    <property type="protein sequence ID" value="KAL0350139.1"/>
    <property type="molecule type" value="Genomic_DNA"/>
</dbReference>
<dbReference type="AlphaFoldDB" id="A0AAW2P5E6"/>
<evidence type="ECO:0000313" key="1">
    <source>
        <dbReference type="EMBL" id="KAL0350139.1"/>
    </source>
</evidence>
<comment type="caution">
    <text evidence="1">The sequence shown here is derived from an EMBL/GenBank/DDBJ whole genome shotgun (WGS) entry which is preliminary data.</text>
</comment>
<organism evidence="1">
    <name type="scientific">Sesamum radiatum</name>
    <name type="common">Black benniseed</name>
    <dbReference type="NCBI Taxonomy" id="300843"/>
    <lineage>
        <taxon>Eukaryota</taxon>
        <taxon>Viridiplantae</taxon>
        <taxon>Streptophyta</taxon>
        <taxon>Embryophyta</taxon>
        <taxon>Tracheophyta</taxon>
        <taxon>Spermatophyta</taxon>
        <taxon>Magnoliopsida</taxon>
        <taxon>eudicotyledons</taxon>
        <taxon>Gunneridae</taxon>
        <taxon>Pentapetalae</taxon>
        <taxon>asterids</taxon>
        <taxon>lamiids</taxon>
        <taxon>Lamiales</taxon>
        <taxon>Pedaliaceae</taxon>
        <taxon>Sesamum</taxon>
    </lineage>
</organism>
<reference evidence="1" key="1">
    <citation type="submission" date="2020-06" db="EMBL/GenBank/DDBJ databases">
        <authorList>
            <person name="Li T."/>
            <person name="Hu X."/>
            <person name="Zhang T."/>
            <person name="Song X."/>
            <person name="Zhang H."/>
            <person name="Dai N."/>
            <person name="Sheng W."/>
            <person name="Hou X."/>
            <person name="Wei L."/>
        </authorList>
    </citation>
    <scope>NUCLEOTIDE SEQUENCE</scope>
    <source>
        <strain evidence="1">G02</strain>
        <tissue evidence="1">Leaf</tissue>
    </source>
</reference>
<sequence length="229" mass="26095">MRGFMAEYYNWTSHGEDVVQDYFEAPRVPQVSEEPTPAGHVEAGPSYFASSHEGILDDDMKSCPVDVGTSSYVHSSDGPYDYDESGLADCFSNIVHAADQPLWEEYPNRLIEYFPPITLSRDYYSTKKLVKNLGLPVEKLHACKNGCMLYWKDDVDLEYCKFCGDGRYKPTRGRDPHRKKSQYVVLRYLPPTPALQRLYSSRATAEHMTWHATYQTEKGSLCHPSNAEA</sequence>
<protein>
    <submittedName>
        <fullName evidence="1">Uncharacterized protein</fullName>
    </submittedName>
</protein>
<reference evidence="1" key="2">
    <citation type="journal article" date="2024" name="Plant">
        <title>Genomic evolution and insights into agronomic trait innovations of Sesamum species.</title>
        <authorList>
            <person name="Miao H."/>
            <person name="Wang L."/>
            <person name="Qu L."/>
            <person name="Liu H."/>
            <person name="Sun Y."/>
            <person name="Le M."/>
            <person name="Wang Q."/>
            <person name="Wei S."/>
            <person name="Zheng Y."/>
            <person name="Lin W."/>
            <person name="Duan Y."/>
            <person name="Cao H."/>
            <person name="Xiong S."/>
            <person name="Wang X."/>
            <person name="Wei L."/>
            <person name="Li C."/>
            <person name="Ma Q."/>
            <person name="Ju M."/>
            <person name="Zhao R."/>
            <person name="Li G."/>
            <person name="Mu C."/>
            <person name="Tian Q."/>
            <person name="Mei H."/>
            <person name="Zhang T."/>
            <person name="Gao T."/>
            <person name="Zhang H."/>
        </authorList>
    </citation>
    <scope>NUCLEOTIDE SEQUENCE</scope>
    <source>
        <strain evidence="1">G02</strain>
    </source>
</reference>